<evidence type="ECO:0000313" key="2">
    <source>
        <dbReference type="EMBL" id="MFC4542657.1"/>
    </source>
</evidence>
<dbReference type="Proteomes" id="UP001595898">
    <property type="component" value="Unassembled WGS sequence"/>
</dbReference>
<proteinExistence type="predicted"/>
<comment type="caution">
    <text evidence="2">The sequence shown here is derived from an EMBL/GenBank/DDBJ whole genome shotgun (WGS) entry which is preliminary data.</text>
</comment>
<dbReference type="InterPro" id="IPR055923">
    <property type="entry name" value="DUF7500"/>
</dbReference>
<dbReference type="Pfam" id="PF24332">
    <property type="entry name" value="DUF7500"/>
    <property type="match status" value="1"/>
</dbReference>
<dbReference type="RefSeq" id="WP_250140650.1">
    <property type="nucleotide sequence ID" value="NZ_JALIQP010000002.1"/>
</dbReference>
<protein>
    <submittedName>
        <fullName evidence="2">Uncharacterized protein</fullName>
    </submittedName>
</protein>
<feature type="region of interest" description="Disordered" evidence="1">
    <location>
        <begin position="1"/>
        <end position="82"/>
    </location>
</feature>
<evidence type="ECO:0000313" key="3">
    <source>
        <dbReference type="Proteomes" id="UP001595898"/>
    </source>
</evidence>
<organism evidence="2 3">
    <name type="scientific">Halosolutus amylolyticus</name>
    <dbReference type="NCBI Taxonomy" id="2932267"/>
    <lineage>
        <taxon>Archaea</taxon>
        <taxon>Methanobacteriati</taxon>
        <taxon>Methanobacteriota</taxon>
        <taxon>Stenosarchaea group</taxon>
        <taxon>Halobacteria</taxon>
        <taxon>Halobacteriales</taxon>
        <taxon>Natrialbaceae</taxon>
        <taxon>Halosolutus</taxon>
    </lineage>
</organism>
<reference evidence="2 3" key="1">
    <citation type="journal article" date="2019" name="Int. J. Syst. Evol. Microbiol.">
        <title>The Global Catalogue of Microorganisms (GCM) 10K type strain sequencing project: providing services to taxonomists for standard genome sequencing and annotation.</title>
        <authorList>
            <consortium name="The Broad Institute Genomics Platform"/>
            <consortium name="The Broad Institute Genome Sequencing Center for Infectious Disease"/>
            <person name="Wu L."/>
            <person name="Ma J."/>
        </authorList>
    </citation>
    <scope>NUCLEOTIDE SEQUENCE [LARGE SCALE GENOMIC DNA]</scope>
    <source>
        <strain evidence="2 3">WLHS5</strain>
    </source>
</reference>
<sequence>MTPQRSTHDNDGVLTPDELQLDDDRVAELSENRYLVRSDGPTAADEGSAAGTAEPADAIDAGGLTQPGSASAHAQEAPHARDVQGLAAATEPHGVDITLKTDGEVAHHRATSNDVREVFVDLLTWYAGQLDDDMSPGDALRVMLAASDIEV</sequence>
<gene>
    <name evidence="2" type="ORF">ACFO5R_12070</name>
</gene>
<evidence type="ECO:0000256" key="1">
    <source>
        <dbReference type="SAM" id="MobiDB-lite"/>
    </source>
</evidence>
<keyword evidence="3" id="KW-1185">Reference proteome</keyword>
<feature type="compositionally biased region" description="Basic and acidic residues" evidence="1">
    <location>
        <begin position="1"/>
        <end position="11"/>
    </location>
</feature>
<name>A0ABD5PPY4_9EURY</name>
<feature type="compositionally biased region" description="Basic and acidic residues" evidence="1">
    <location>
        <begin position="22"/>
        <end position="36"/>
    </location>
</feature>
<accession>A0ABD5PPY4</accession>
<dbReference type="AlphaFoldDB" id="A0ABD5PPY4"/>
<dbReference type="EMBL" id="JBHSFA010000007">
    <property type="protein sequence ID" value="MFC4542657.1"/>
    <property type="molecule type" value="Genomic_DNA"/>
</dbReference>